<dbReference type="Pfam" id="PF00413">
    <property type="entry name" value="Peptidase_M10"/>
    <property type="match status" value="1"/>
</dbReference>
<dbReference type="InterPro" id="IPR001818">
    <property type="entry name" value="Pept_M10_metallopeptidase"/>
</dbReference>
<dbReference type="AlphaFoldDB" id="A0A848L4G4"/>
<evidence type="ECO:0000313" key="6">
    <source>
        <dbReference type="EMBL" id="NMO13549.1"/>
    </source>
</evidence>
<gene>
    <name evidence="6" type="ORF">HG543_01550</name>
</gene>
<dbReference type="Proteomes" id="UP000518300">
    <property type="component" value="Unassembled WGS sequence"/>
</dbReference>
<accession>A0A848L4G4</accession>
<dbReference type="InterPro" id="IPR001506">
    <property type="entry name" value="Peptidase_M12A"/>
</dbReference>
<dbReference type="GO" id="GO:0006508">
    <property type="term" value="P:proteolysis"/>
    <property type="evidence" value="ECO:0007669"/>
    <property type="project" value="UniProtKB-KW"/>
</dbReference>
<evidence type="ECO:0000313" key="7">
    <source>
        <dbReference type="Proteomes" id="UP000518300"/>
    </source>
</evidence>
<dbReference type="InterPro" id="IPR006026">
    <property type="entry name" value="Peptidase_Metallo"/>
</dbReference>
<dbReference type="PRINTS" id="PR00480">
    <property type="entry name" value="ASTACIN"/>
</dbReference>
<evidence type="ECO:0000259" key="5">
    <source>
        <dbReference type="SMART" id="SM00235"/>
    </source>
</evidence>
<keyword evidence="1 6" id="KW-0645">Protease</keyword>
<keyword evidence="2" id="KW-0479">Metal-binding</keyword>
<keyword evidence="6" id="KW-0482">Metalloprotease</keyword>
<keyword evidence="4" id="KW-0862">Zinc</keyword>
<name>A0A848L4G4_9BACT</name>
<dbReference type="RefSeq" id="WP_169342826.1">
    <property type="nucleotide sequence ID" value="NZ_JABBJJ010000004.1"/>
</dbReference>
<evidence type="ECO:0000256" key="4">
    <source>
        <dbReference type="ARBA" id="ARBA00022833"/>
    </source>
</evidence>
<dbReference type="PROSITE" id="PS51257">
    <property type="entry name" value="PROKAR_LIPOPROTEIN"/>
    <property type="match status" value="1"/>
</dbReference>
<dbReference type="SMART" id="SM00235">
    <property type="entry name" value="ZnMc"/>
    <property type="match status" value="1"/>
</dbReference>
<evidence type="ECO:0000256" key="3">
    <source>
        <dbReference type="ARBA" id="ARBA00022801"/>
    </source>
</evidence>
<proteinExistence type="predicted"/>
<dbReference type="SUPFAM" id="SSF55486">
    <property type="entry name" value="Metalloproteases ('zincins'), catalytic domain"/>
    <property type="match status" value="1"/>
</dbReference>
<evidence type="ECO:0000256" key="2">
    <source>
        <dbReference type="ARBA" id="ARBA00022723"/>
    </source>
</evidence>
<protein>
    <submittedName>
        <fullName evidence="6">Matrixin family metalloprotease</fullName>
    </submittedName>
</protein>
<organism evidence="6 7">
    <name type="scientific">Pyxidicoccus fallax</name>
    <dbReference type="NCBI Taxonomy" id="394095"/>
    <lineage>
        <taxon>Bacteria</taxon>
        <taxon>Pseudomonadati</taxon>
        <taxon>Myxococcota</taxon>
        <taxon>Myxococcia</taxon>
        <taxon>Myxococcales</taxon>
        <taxon>Cystobacterineae</taxon>
        <taxon>Myxococcaceae</taxon>
        <taxon>Pyxidicoccus</taxon>
    </lineage>
</organism>
<keyword evidence="7" id="KW-1185">Reference proteome</keyword>
<sequence length="306" mass="33303">MKRHLTVGLVIALCACSSGMEQEQDPASAEVTAPPDAQQAVPTWEQFLASAHREASSRGVYVVDGDIPLRGESELREYYESFHGAHQRGQALTVGVNNLGADVLWPQNARFELTYCVSNAFDTTTAARKATLVAALDAAAHSWNNRVAVRFIYVPSEDANCDANNANVVFDVRPAPTGERYFGNAFFPDWARADRTLFVGPDAFTTTAGGRDLEGILRHELGHALGFRHEHIHIALGSRPAICNSTETNTGTRLVNSYDVNSVMHYPQCRPMDTGGYRQTELDYNGAIGLYGLAPALTMAATSIQL</sequence>
<keyword evidence="3" id="KW-0378">Hydrolase</keyword>
<reference evidence="6 7" key="1">
    <citation type="submission" date="2020-04" db="EMBL/GenBank/DDBJ databases">
        <title>Draft genome of Pyxidicoccus fallax type strain.</title>
        <authorList>
            <person name="Whitworth D.E."/>
        </authorList>
    </citation>
    <scope>NUCLEOTIDE SEQUENCE [LARGE SCALE GENOMIC DNA]</scope>
    <source>
        <strain evidence="6 7">DSM 14698</strain>
    </source>
</reference>
<dbReference type="EMBL" id="JABBJJ010000004">
    <property type="protein sequence ID" value="NMO13549.1"/>
    <property type="molecule type" value="Genomic_DNA"/>
</dbReference>
<dbReference type="GO" id="GO:0008270">
    <property type="term" value="F:zinc ion binding"/>
    <property type="evidence" value="ECO:0007669"/>
    <property type="project" value="InterPro"/>
</dbReference>
<dbReference type="Gene3D" id="3.40.390.10">
    <property type="entry name" value="Collagenase (Catalytic Domain)"/>
    <property type="match status" value="1"/>
</dbReference>
<comment type="caution">
    <text evidence="6">The sequence shown here is derived from an EMBL/GenBank/DDBJ whole genome shotgun (WGS) entry which is preliminary data.</text>
</comment>
<feature type="domain" description="Peptidase metallopeptidase" evidence="5">
    <location>
        <begin position="101"/>
        <end position="268"/>
    </location>
</feature>
<dbReference type="InterPro" id="IPR024079">
    <property type="entry name" value="MetalloPept_cat_dom_sf"/>
</dbReference>
<evidence type="ECO:0000256" key="1">
    <source>
        <dbReference type="ARBA" id="ARBA00022670"/>
    </source>
</evidence>
<dbReference type="GO" id="GO:0004222">
    <property type="term" value="F:metalloendopeptidase activity"/>
    <property type="evidence" value="ECO:0007669"/>
    <property type="project" value="InterPro"/>
</dbReference>
<dbReference type="GO" id="GO:0031012">
    <property type="term" value="C:extracellular matrix"/>
    <property type="evidence" value="ECO:0007669"/>
    <property type="project" value="InterPro"/>
</dbReference>